<dbReference type="InterPro" id="IPR049874">
    <property type="entry name" value="ROK_cs"/>
</dbReference>
<evidence type="ECO:0000256" key="12">
    <source>
        <dbReference type="ARBA" id="ARBA00048451"/>
    </source>
</evidence>
<evidence type="ECO:0000313" key="14">
    <source>
        <dbReference type="Proteomes" id="UP000011083"/>
    </source>
</evidence>
<dbReference type="CDD" id="cd24067">
    <property type="entry name" value="ASKHA_NBD_ROK_BsFRK-like"/>
    <property type="match status" value="1"/>
</dbReference>
<dbReference type="GO" id="GO:0046872">
    <property type="term" value="F:metal ion binding"/>
    <property type="evidence" value="ECO:0007669"/>
    <property type="project" value="UniProtKB-KW"/>
</dbReference>
<organism evidence="13 14">
    <name type="scientific">Acanthamoeba castellanii (strain ATCC 30010 / Neff)</name>
    <dbReference type="NCBI Taxonomy" id="1257118"/>
    <lineage>
        <taxon>Eukaryota</taxon>
        <taxon>Amoebozoa</taxon>
        <taxon>Discosea</taxon>
        <taxon>Longamoebia</taxon>
        <taxon>Centramoebida</taxon>
        <taxon>Acanthamoebidae</taxon>
        <taxon>Acanthamoeba</taxon>
    </lineage>
</organism>
<dbReference type="KEGG" id="acan:ACA1_241720"/>
<dbReference type="VEuPathDB" id="AmoebaDB:ACA1_241720"/>
<evidence type="ECO:0000256" key="1">
    <source>
        <dbReference type="ARBA" id="ARBA00001946"/>
    </source>
</evidence>
<dbReference type="EMBL" id="KB008093">
    <property type="protein sequence ID" value="ELR13374.1"/>
    <property type="molecule type" value="Genomic_DNA"/>
</dbReference>
<dbReference type="FunFam" id="3.30.420.40:FF:000136">
    <property type="entry name" value="Putative fructokinase"/>
    <property type="match status" value="1"/>
</dbReference>
<dbReference type="InterPro" id="IPR051804">
    <property type="entry name" value="Carb_Metab_Reg_Kinase/Isom"/>
</dbReference>
<dbReference type="GeneID" id="14913890"/>
<sequence>MDATPTSELVFAGVEAGGTSFSVGLARGSAESIFARANFPTTTPDETIGRVVAWLREQNAKTPFHALGIASFGPVDLDRASPTYGYITTTPKPDWGNVDVLSRFSEFNVPTAFETDVNAPAVAHLAQFGQPSCAYITVGTGVGVGIAVEGKPVHGLLHPEMGHIFVRMAKGDDFEGTCPFHGACVEGLVASRALAKRFGVERTDLSDVADDREEWDHVAYYLAQLCAALVLTVSPHRIVMGGGIMQRPTILPLVHKHVLALLNGYIKVPAITGMCSESGIGNYITLSPFGGNAGLVGACELARLALPHNASPAM</sequence>
<keyword evidence="10" id="KW-0119">Carbohydrate metabolism</keyword>
<keyword evidence="6" id="KW-0418">Kinase</keyword>
<evidence type="ECO:0000256" key="9">
    <source>
        <dbReference type="ARBA" id="ARBA00022842"/>
    </source>
</evidence>
<dbReference type="InterPro" id="IPR000600">
    <property type="entry name" value="ROK"/>
</dbReference>
<evidence type="ECO:0000256" key="4">
    <source>
        <dbReference type="ARBA" id="ARBA00022723"/>
    </source>
</evidence>
<keyword evidence="5" id="KW-0547">Nucleotide-binding</keyword>
<dbReference type="OrthoDB" id="10260668at2759"/>
<keyword evidence="7" id="KW-0862">Zinc</keyword>
<dbReference type="PANTHER" id="PTHR42742:SF3">
    <property type="entry name" value="FRUCTOKINASE"/>
    <property type="match status" value="1"/>
</dbReference>
<comment type="similarity">
    <text evidence="2">Belongs to the ROK (NagC/XylR) family.</text>
</comment>
<dbReference type="EC" id="2.7.1.4" evidence="11"/>
<dbReference type="OMA" id="DIQAYYI"/>
<keyword evidence="4" id="KW-0479">Metal-binding</keyword>
<dbReference type="GO" id="GO:0005524">
    <property type="term" value="F:ATP binding"/>
    <property type="evidence" value="ECO:0007669"/>
    <property type="project" value="UniProtKB-KW"/>
</dbReference>
<comment type="catalytic activity">
    <reaction evidence="12">
        <text>D-fructose + ATP = D-fructose 6-phosphate + ADP + H(+)</text>
        <dbReference type="Rhea" id="RHEA:16125"/>
        <dbReference type="ChEBI" id="CHEBI:15378"/>
        <dbReference type="ChEBI" id="CHEBI:30616"/>
        <dbReference type="ChEBI" id="CHEBI:37721"/>
        <dbReference type="ChEBI" id="CHEBI:61527"/>
        <dbReference type="ChEBI" id="CHEBI:456216"/>
        <dbReference type="EC" id="2.7.1.4"/>
    </reaction>
</comment>
<dbReference type="GO" id="GO:0008865">
    <property type="term" value="F:fructokinase activity"/>
    <property type="evidence" value="ECO:0007669"/>
    <property type="project" value="UniProtKB-EC"/>
</dbReference>
<dbReference type="PANTHER" id="PTHR42742">
    <property type="entry name" value="TRANSCRIPTIONAL REPRESSOR MPRA"/>
    <property type="match status" value="1"/>
</dbReference>
<evidence type="ECO:0000256" key="3">
    <source>
        <dbReference type="ARBA" id="ARBA00022679"/>
    </source>
</evidence>
<evidence type="ECO:0000256" key="7">
    <source>
        <dbReference type="ARBA" id="ARBA00022833"/>
    </source>
</evidence>
<dbReference type="PROSITE" id="PS01125">
    <property type="entry name" value="ROK"/>
    <property type="match status" value="1"/>
</dbReference>
<evidence type="ECO:0000256" key="10">
    <source>
        <dbReference type="ARBA" id="ARBA00023277"/>
    </source>
</evidence>
<keyword evidence="8" id="KW-0067">ATP-binding</keyword>
<dbReference type="SUPFAM" id="SSF53067">
    <property type="entry name" value="Actin-like ATPase domain"/>
    <property type="match status" value="1"/>
</dbReference>
<dbReference type="AlphaFoldDB" id="L8GKK1"/>
<dbReference type="FunFam" id="3.30.420.40:FF:000153">
    <property type="entry name" value="Putative fructokinase"/>
    <property type="match status" value="1"/>
</dbReference>
<evidence type="ECO:0000256" key="8">
    <source>
        <dbReference type="ARBA" id="ARBA00022840"/>
    </source>
</evidence>
<evidence type="ECO:0000256" key="6">
    <source>
        <dbReference type="ARBA" id="ARBA00022777"/>
    </source>
</evidence>
<evidence type="ECO:0000256" key="5">
    <source>
        <dbReference type="ARBA" id="ARBA00022741"/>
    </source>
</evidence>
<keyword evidence="3" id="KW-0808">Transferase</keyword>
<name>L8GKK1_ACACF</name>
<dbReference type="InterPro" id="IPR043129">
    <property type="entry name" value="ATPase_NBD"/>
</dbReference>
<dbReference type="Proteomes" id="UP000011083">
    <property type="component" value="Unassembled WGS sequence"/>
</dbReference>
<reference evidence="13 14" key="1">
    <citation type="journal article" date="2013" name="Genome Biol.">
        <title>Genome of Acanthamoeba castellanii highlights extensive lateral gene transfer and early evolution of tyrosine kinase signaling.</title>
        <authorList>
            <person name="Clarke M."/>
            <person name="Lohan A.J."/>
            <person name="Liu B."/>
            <person name="Lagkouvardos I."/>
            <person name="Roy S."/>
            <person name="Zafar N."/>
            <person name="Bertelli C."/>
            <person name="Schilde C."/>
            <person name="Kianianmomeni A."/>
            <person name="Burglin T.R."/>
            <person name="Frech C."/>
            <person name="Turcotte B."/>
            <person name="Kopec K.O."/>
            <person name="Synnott J.M."/>
            <person name="Choo C."/>
            <person name="Paponov I."/>
            <person name="Finkler A."/>
            <person name="Soon Heng Tan C."/>
            <person name="Hutchins A.P."/>
            <person name="Weinmeier T."/>
            <person name="Rattei T."/>
            <person name="Chu J.S."/>
            <person name="Gimenez G."/>
            <person name="Irimia M."/>
            <person name="Rigden D.J."/>
            <person name="Fitzpatrick D.A."/>
            <person name="Lorenzo-Morales J."/>
            <person name="Bateman A."/>
            <person name="Chiu C.H."/>
            <person name="Tang P."/>
            <person name="Hegemann P."/>
            <person name="Fromm H."/>
            <person name="Raoult D."/>
            <person name="Greub G."/>
            <person name="Miranda-Saavedra D."/>
            <person name="Chen N."/>
            <person name="Nash P."/>
            <person name="Ginger M.L."/>
            <person name="Horn M."/>
            <person name="Schaap P."/>
            <person name="Caler L."/>
            <person name="Loftus B."/>
        </authorList>
    </citation>
    <scope>NUCLEOTIDE SEQUENCE [LARGE SCALE GENOMIC DNA]</scope>
    <source>
        <strain evidence="13 14">Neff</strain>
    </source>
</reference>
<evidence type="ECO:0000256" key="2">
    <source>
        <dbReference type="ARBA" id="ARBA00006479"/>
    </source>
</evidence>
<evidence type="ECO:0000256" key="11">
    <source>
        <dbReference type="ARBA" id="ARBA00038887"/>
    </source>
</evidence>
<dbReference type="RefSeq" id="XP_004335387.1">
    <property type="nucleotide sequence ID" value="XM_004335339.1"/>
</dbReference>
<dbReference type="Gene3D" id="3.30.420.40">
    <property type="match status" value="2"/>
</dbReference>
<dbReference type="Pfam" id="PF00480">
    <property type="entry name" value="ROK"/>
    <property type="match status" value="1"/>
</dbReference>
<dbReference type="STRING" id="1257118.L8GKK1"/>
<evidence type="ECO:0000313" key="13">
    <source>
        <dbReference type="EMBL" id="ELR13374.1"/>
    </source>
</evidence>
<keyword evidence="14" id="KW-1185">Reference proteome</keyword>
<proteinExistence type="inferred from homology"/>
<accession>L8GKK1</accession>
<keyword evidence="9" id="KW-0460">Magnesium</keyword>
<gene>
    <name evidence="13" type="ORF">ACA1_241720</name>
</gene>
<protein>
    <recommendedName>
        <fullName evidence="11">fructokinase</fullName>
        <ecNumber evidence="11">2.7.1.4</ecNumber>
    </recommendedName>
</protein>
<comment type="cofactor">
    <cofactor evidence="1">
        <name>Mg(2+)</name>
        <dbReference type="ChEBI" id="CHEBI:18420"/>
    </cofactor>
</comment>